<dbReference type="SMART" id="SM00240">
    <property type="entry name" value="FHA"/>
    <property type="match status" value="1"/>
</dbReference>
<dbReference type="STRING" id="1891926.Fuma_01573"/>
<reference evidence="3 4" key="1">
    <citation type="journal article" date="2016" name="Front. Microbiol.">
        <title>Fuerstia marisgermanicae gen. nov., sp. nov., an Unusual Member of the Phylum Planctomycetes from the German Wadden Sea.</title>
        <authorList>
            <person name="Kohn T."/>
            <person name="Heuer A."/>
            <person name="Jogler M."/>
            <person name="Vollmers J."/>
            <person name="Boedeker C."/>
            <person name="Bunk B."/>
            <person name="Rast P."/>
            <person name="Borchert D."/>
            <person name="Glockner I."/>
            <person name="Freese H.M."/>
            <person name="Klenk H.P."/>
            <person name="Overmann J."/>
            <person name="Kaster A.K."/>
            <person name="Rohde M."/>
            <person name="Wiegand S."/>
            <person name="Jogler C."/>
        </authorList>
    </citation>
    <scope>NUCLEOTIDE SEQUENCE [LARGE SCALE GENOMIC DNA]</scope>
    <source>
        <strain evidence="3 4">NH11</strain>
    </source>
</reference>
<dbReference type="CDD" id="cd00060">
    <property type="entry name" value="FHA"/>
    <property type="match status" value="1"/>
</dbReference>
<dbReference type="InterPro" id="IPR008984">
    <property type="entry name" value="SMAD_FHA_dom_sf"/>
</dbReference>
<name>A0A1P8WD53_9PLAN</name>
<dbReference type="KEGG" id="fmr:Fuma_01573"/>
<gene>
    <name evidence="3" type="primary">odhI</name>
    <name evidence="3" type="ORF">Fuma_01573</name>
</gene>
<dbReference type="PROSITE" id="PS50006">
    <property type="entry name" value="FHA_DOMAIN"/>
    <property type="match status" value="1"/>
</dbReference>
<dbReference type="Proteomes" id="UP000187735">
    <property type="component" value="Chromosome"/>
</dbReference>
<sequence>MKKLVLTSPALANSRVELTGDQLPVVLGRSKQVDITIQDELLSRQHSEIRLNDFGQFEIHDMDSTNLTIVNGHDITCHVLQTGDRIFLGDTEIAVEVLASQTEEFSEQTTREIPALPEEDEA</sequence>
<dbReference type="EMBL" id="CP017641">
    <property type="protein sequence ID" value="APZ91972.1"/>
    <property type="molecule type" value="Genomic_DNA"/>
</dbReference>
<dbReference type="SUPFAM" id="SSF49879">
    <property type="entry name" value="SMAD/FHA domain"/>
    <property type="match status" value="1"/>
</dbReference>
<keyword evidence="4" id="KW-1185">Reference proteome</keyword>
<organism evidence="3 4">
    <name type="scientific">Fuerstiella marisgermanici</name>
    <dbReference type="NCBI Taxonomy" id="1891926"/>
    <lineage>
        <taxon>Bacteria</taxon>
        <taxon>Pseudomonadati</taxon>
        <taxon>Planctomycetota</taxon>
        <taxon>Planctomycetia</taxon>
        <taxon>Planctomycetales</taxon>
        <taxon>Planctomycetaceae</taxon>
        <taxon>Fuerstiella</taxon>
    </lineage>
</organism>
<dbReference type="Pfam" id="PF00498">
    <property type="entry name" value="FHA"/>
    <property type="match status" value="1"/>
</dbReference>
<evidence type="ECO:0000313" key="3">
    <source>
        <dbReference type="EMBL" id="APZ91972.1"/>
    </source>
</evidence>
<feature type="region of interest" description="Disordered" evidence="1">
    <location>
        <begin position="101"/>
        <end position="122"/>
    </location>
</feature>
<dbReference type="OrthoDB" id="9816434at2"/>
<evidence type="ECO:0000259" key="2">
    <source>
        <dbReference type="PROSITE" id="PS50006"/>
    </source>
</evidence>
<protein>
    <submittedName>
        <fullName evidence="3">Oxoglutarate dehydrogenase inhibitor</fullName>
    </submittedName>
</protein>
<evidence type="ECO:0000313" key="4">
    <source>
        <dbReference type="Proteomes" id="UP000187735"/>
    </source>
</evidence>
<dbReference type="InterPro" id="IPR000253">
    <property type="entry name" value="FHA_dom"/>
</dbReference>
<dbReference type="AlphaFoldDB" id="A0A1P8WD53"/>
<feature type="domain" description="FHA" evidence="2">
    <location>
        <begin position="25"/>
        <end position="75"/>
    </location>
</feature>
<evidence type="ECO:0000256" key="1">
    <source>
        <dbReference type="SAM" id="MobiDB-lite"/>
    </source>
</evidence>
<dbReference type="Gene3D" id="2.60.200.20">
    <property type="match status" value="1"/>
</dbReference>
<proteinExistence type="predicted"/>
<dbReference type="RefSeq" id="WP_077023648.1">
    <property type="nucleotide sequence ID" value="NZ_CP017641.1"/>
</dbReference>
<accession>A0A1P8WD53</accession>